<evidence type="ECO:0000259" key="4">
    <source>
        <dbReference type="Pfam" id="PF00389"/>
    </source>
</evidence>
<dbReference type="CDD" id="cd05301">
    <property type="entry name" value="GDH"/>
    <property type="match status" value="1"/>
</dbReference>
<dbReference type="AlphaFoldDB" id="A0A1B9BA45"/>
<dbReference type="InterPro" id="IPR050223">
    <property type="entry name" value="D-isomer_2-hydroxyacid_DH"/>
</dbReference>
<dbReference type="FunFam" id="3.40.50.720:FF:000462">
    <property type="entry name" value="Glyoxylate reductase (NADP+)"/>
    <property type="match status" value="1"/>
</dbReference>
<protein>
    <submittedName>
        <fullName evidence="6">Bifunctional glyoxylate/hydroxypyruvate reductase B</fullName>
    </submittedName>
</protein>
<evidence type="ECO:0000256" key="3">
    <source>
        <dbReference type="RuleBase" id="RU003719"/>
    </source>
</evidence>
<dbReference type="GO" id="GO:0016618">
    <property type="term" value="F:hydroxypyruvate reductase [NAD(P)H] activity"/>
    <property type="evidence" value="ECO:0007669"/>
    <property type="project" value="TreeGrafter"/>
</dbReference>
<dbReference type="EMBL" id="MAYT01000001">
    <property type="protein sequence ID" value="OCA92968.1"/>
    <property type="molecule type" value="Genomic_DNA"/>
</dbReference>
<accession>A0A1B9BA45</accession>
<dbReference type="GO" id="GO:0005829">
    <property type="term" value="C:cytosol"/>
    <property type="evidence" value="ECO:0007669"/>
    <property type="project" value="TreeGrafter"/>
</dbReference>
<dbReference type="PANTHER" id="PTHR10996">
    <property type="entry name" value="2-HYDROXYACID DEHYDROGENASE-RELATED"/>
    <property type="match status" value="1"/>
</dbReference>
<keyword evidence="6" id="KW-0670">Pyruvate</keyword>
<evidence type="ECO:0000259" key="5">
    <source>
        <dbReference type="Pfam" id="PF02826"/>
    </source>
</evidence>
<proteinExistence type="inferred from homology"/>
<dbReference type="PROSITE" id="PS00065">
    <property type="entry name" value="D_2_HYDROXYACID_DH_1"/>
    <property type="match status" value="1"/>
</dbReference>
<dbReference type="GO" id="GO:0051287">
    <property type="term" value="F:NAD binding"/>
    <property type="evidence" value="ECO:0007669"/>
    <property type="project" value="InterPro"/>
</dbReference>
<dbReference type="PANTHER" id="PTHR10996:SF257">
    <property type="entry name" value="GLYOXYLATE REDUCTASE 1"/>
    <property type="match status" value="1"/>
</dbReference>
<name>A0A1B9BA45_9BACI</name>
<organism evidence="6 7">
    <name type="scientific">Pseudobacillus wudalianchiensis</name>
    <dbReference type="NCBI Taxonomy" id="1743143"/>
    <lineage>
        <taxon>Bacteria</taxon>
        <taxon>Bacillati</taxon>
        <taxon>Bacillota</taxon>
        <taxon>Bacilli</taxon>
        <taxon>Bacillales</taxon>
        <taxon>Bacillaceae</taxon>
        <taxon>Pseudobacillus</taxon>
    </lineage>
</organism>
<dbReference type="InterPro" id="IPR036291">
    <property type="entry name" value="NAD(P)-bd_dom_sf"/>
</dbReference>
<dbReference type="Proteomes" id="UP000092578">
    <property type="component" value="Unassembled WGS sequence"/>
</dbReference>
<reference evidence="7" key="1">
    <citation type="submission" date="2016-05" db="EMBL/GenBank/DDBJ databases">
        <authorList>
            <person name="Liu B."/>
            <person name="Wang J."/>
            <person name="Zhu Y."/>
            <person name="Liu G."/>
            <person name="Chen Q."/>
            <person name="Chen Z."/>
            <person name="Lan J."/>
            <person name="Che J."/>
            <person name="Ge C."/>
            <person name="Shi H."/>
            <person name="Pan Z."/>
            <person name="Liu X."/>
        </authorList>
    </citation>
    <scope>NUCLEOTIDE SEQUENCE [LARGE SCALE GENOMIC DNA]</scope>
    <source>
        <strain evidence="7">FJAT-27215</strain>
    </source>
</reference>
<comment type="caution">
    <text evidence="6">The sequence shown here is derived from an EMBL/GenBank/DDBJ whole genome shotgun (WGS) entry which is preliminary data.</text>
</comment>
<evidence type="ECO:0000313" key="7">
    <source>
        <dbReference type="Proteomes" id="UP000092578"/>
    </source>
</evidence>
<feature type="domain" description="D-isomer specific 2-hydroxyacid dehydrogenase catalytic" evidence="4">
    <location>
        <begin position="6"/>
        <end position="301"/>
    </location>
</feature>
<evidence type="ECO:0000256" key="1">
    <source>
        <dbReference type="ARBA" id="ARBA00005854"/>
    </source>
</evidence>
<dbReference type="Gene3D" id="3.40.50.720">
    <property type="entry name" value="NAD(P)-binding Rossmann-like Domain"/>
    <property type="match status" value="2"/>
</dbReference>
<dbReference type="Pfam" id="PF02826">
    <property type="entry name" value="2-Hacid_dh_C"/>
    <property type="match status" value="1"/>
</dbReference>
<keyword evidence="2 3" id="KW-0560">Oxidoreductase</keyword>
<evidence type="ECO:0000313" key="6">
    <source>
        <dbReference type="EMBL" id="OCA92968.1"/>
    </source>
</evidence>
<dbReference type="SUPFAM" id="SSF52283">
    <property type="entry name" value="Formate/glycerate dehydrogenase catalytic domain-like"/>
    <property type="match status" value="1"/>
</dbReference>
<comment type="similarity">
    <text evidence="1 3">Belongs to the D-isomer specific 2-hydroxyacid dehydrogenase family.</text>
</comment>
<dbReference type="InterPro" id="IPR029752">
    <property type="entry name" value="D-isomer_DH_CS1"/>
</dbReference>
<dbReference type="GO" id="GO:0030267">
    <property type="term" value="F:glyoxylate reductase (NADPH) activity"/>
    <property type="evidence" value="ECO:0007669"/>
    <property type="project" value="TreeGrafter"/>
</dbReference>
<dbReference type="InterPro" id="IPR006139">
    <property type="entry name" value="D-isomer_2_OHA_DH_cat_dom"/>
</dbReference>
<gene>
    <name evidence="6" type="ORF">A8F95_01100</name>
</gene>
<feature type="domain" description="D-isomer specific 2-hydroxyacid dehydrogenase NAD-binding" evidence="5">
    <location>
        <begin position="91"/>
        <end position="269"/>
    </location>
</feature>
<evidence type="ECO:0000256" key="2">
    <source>
        <dbReference type="ARBA" id="ARBA00023002"/>
    </source>
</evidence>
<dbReference type="InterPro" id="IPR006140">
    <property type="entry name" value="D-isomer_DH_NAD-bd"/>
</dbReference>
<sequence>MEKEFEVVYFENNEYLDDPRFVQTLQKTAGVIGLGLNVTKELLDLAPTLKIISNVSVGYDNLPLEELSKRGIMATNTPDVLNDTTADAIFGILIAAARRMTELDHYVKSGAWTELLPPELFGLDVHHKKLGIIGMGRIGQAIAKRGHFGFDMEILYHNRSRRPDVEELLNAHYVSMDELLAESDFVCLMVPASLETKNLISYGEFSKMKRTAIFINGSRGQNVDEEALYDALQNGTIWAAGTDVFKEEPLPAHHKLLTCKNLVTLPHIGSSTAETEHKMSVVAAKNLQTGLKGQQPPNLLNPNIFLNQ</sequence>
<dbReference type="SUPFAM" id="SSF51735">
    <property type="entry name" value="NAD(P)-binding Rossmann-fold domains"/>
    <property type="match status" value="1"/>
</dbReference>
<dbReference type="Pfam" id="PF00389">
    <property type="entry name" value="2-Hacid_dh"/>
    <property type="match status" value="1"/>
</dbReference>
<keyword evidence="7" id="KW-1185">Reference proteome</keyword>